<feature type="transmembrane region" description="Helical" evidence="1">
    <location>
        <begin position="52"/>
        <end position="73"/>
    </location>
</feature>
<keyword evidence="1" id="KW-1133">Transmembrane helix</keyword>
<keyword evidence="1" id="KW-0812">Transmembrane</keyword>
<proteinExistence type="predicted"/>
<keyword evidence="1" id="KW-0472">Membrane</keyword>
<keyword evidence="3" id="KW-1185">Reference proteome</keyword>
<dbReference type="EMBL" id="JAJQKU010000002">
    <property type="protein sequence ID" value="MCD9096836.1"/>
    <property type="molecule type" value="Genomic_DNA"/>
</dbReference>
<dbReference type="RefSeq" id="WP_232135749.1">
    <property type="nucleotide sequence ID" value="NZ_CP089507.1"/>
</dbReference>
<reference evidence="2" key="1">
    <citation type="submission" date="2021-12" db="EMBL/GenBank/DDBJ databases">
        <authorList>
            <person name="Ulrich A."/>
        </authorList>
    </citation>
    <scope>NUCLEOTIDE SEQUENCE</scope>
    <source>
        <strain evidence="2">A1P009</strain>
    </source>
</reference>
<comment type="caution">
    <text evidence="2">The sequence shown here is derived from an EMBL/GenBank/DDBJ whole genome shotgun (WGS) entry which is preliminary data.</text>
</comment>
<name>A0ABS8UDK6_9GAMM</name>
<sequence length="82" mass="9098">MSERHDDYWFPAKTFGYGWGLPRRWQGWVVLAVYLGALAVSAWRLPPSAHPTAFGICVLVATALLIAVCALKGEPPRWGSTR</sequence>
<dbReference type="Proteomes" id="UP001430360">
    <property type="component" value="Unassembled WGS sequence"/>
</dbReference>
<reference evidence="2" key="2">
    <citation type="journal article" date="2022" name="Syst. Appl. Microbiol.">
        <title>Physiological and genomic characterisation of Luteimonas fraxinea sp. nov., a bacterial species associated with trees tolerant to ash dieback.</title>
        <authorList>
            <person name="Ulrich K."/>
            <person name="Becker R."/>
            <person name="Behrendt U."/>
            <person name="Kube M."/>
            <person name="Schneck V."/>
            <person name="Ulrich A."/>
        </authorList>
    </citation>
    <scope>NUCLEOTIDE SEQUENCE</scope>
    <source>
        <strain evidence="2">A1P009</strain>
    </source>
</reference>
<evidence type="ECO:0008006" key="4">
    <source>
        <dbReference type="Google" id="ProtNLM"/>
    </source>
</evidence>
<evidence type="ECO:0000313" key="3">
    <source>
        <dbReference type="Proteomes" id="UP001430360"/>
    </source>
</evidence>
<accession>A0ABS8UDK6</accession>
<gene>
    <name evidence="2" type="ORF">LTT95_07750</name>
</gene>
<organism evidence="2 3">
    <name type="scientific">Luteimonas fraxinea</name>
    <dbReference type="NCBI Taxonomy" id="2901869"/>
    <lineage>
        <taxon>Bacteria</taxon>
        <taxon>Pseudomonadati</taxon>
        <taxon>Pseudomonadota</taxon>
        <taxon>Gammaproteobacteria</taxon>
        <taxon>Lysobacterales</taxon>
        <taxon>Lysobacteraceae</taxon>
        <taxon>Luteimonas</taxon>
    </lineage>
</organism>
<evidence type="ECO:0000313" key="2">
    <source>
        <dbReference type="EMBL" id="MCD9096836.1"/>
    </source>
</evidence>
<protein>
    <recommendedName>
        <fullName evidence="4">DUF5808 domain-containing protein</fullName>
    </recommendedName>
</protein>
<feature type="transmembrane region" description="Helical" evidence="1">
    <location>
        <begin position="25"/>
        <end position="45"/>
    </location>
</feature>
<evidence type="ECO:0000256" key="1">
    <source>
        <dbReference type="SAM" id="Phobius"/>
    </source>
</evidence>